<dbReference type="Gene3D" id="3.30.43.10">
    <property type="entry name" value="Uridine Diphospho-n-acetylenolpyruvylglucosamine Reductase, domain 2"/>
    <property type="match status" value="1"/>
</dbReference>
<dbReference type="GO" id="GO:0071949">
    <property type="term" value="F:FAD binding"/>
    <property type="evidence" value="ECO:0007669"/>
    <property type="project" value="InterPro"/>
</dbReference>
<proteinExistence type="predicted"/>
<dbReference type="InterPro" id="IPR016166">
    <property type="entry name" value="FAD-bd_PCMH"/>
</dbReference>
<dbReference type="KEGG" id="adin:H7849_24110"/>
<accession>A0A7G8BHN5</accession>
<dbReference type="SUPFAM" id="SSF56176">
    <property type="entry name" value="FAD-binding/transporter-associated domain-like"/>
    <property type="match status" value="1"/>
</dbReference>
<dbReference type="Gene3D" id="3.30.465.10">
    <property type="match status" value="2"/>
</dbReference>
<dbReference type="Gene3D" id="3.30.390.50">
    <property type="entry name" value="CO dehydrogenase flavoprotein, C-terminal domain"/>
    <property type="match status" value="1"/>
</dbReference>
<dbReference type="InterPro" id="IPR036318">
    <property type="entry name" value="FAD-bd_PCMH-like_sf"/>
</dbReference>
<sequence>MQTFRYIQAKSIDAAVDASGKFIAGGTTLVDLMKLNVEKPAALVDINGLPLDRIEPTPDGGLKVGALVRNSDLAWNADVRQRYTVLSEALLAGASAQLRNMATTGGNLLQRTRCYYFRDTNYKCNKRESGSGCAALDGFHRIHAVLGTSEHCIATHPSDMAVAMMALEATVHTRGSKGERSIPLFDFYLVPGTTPDKENALEPGELITHVTLPALPQGTRSHYLKLRDRASYEFDLASAAVVVQLSGGRIQHARVAMGGVGTKPWRSKEAEQALQGREANEHTLRSAAEAALKPAKPLRDNAFKVELAKRAIVRALQVTTQTA</sequence>
<dbReference type="RefSeq" id="WP_186743012.1">
    <property type="nucleotide sequence ID" value="NZ_CP060394.1"/>
</dbReference>
<dbReference type="InterPro" id="IPR002346">
    <property type="entry name" value="Mopterin_DH_FAD-bd"/>
</dbReference>
<dbReference type="InterPro" id="IPR036683">
    <property type="entry name" value="CO_DH_flav_C_dom_sf"/>
</dbReference>
<dbReference type="GO" id="GO:0016491">
    <property type="term" value="F:oxidoreductase activity"/>
    <property type="evidence" value="ECO:0007669"/>
    <property type="project" value="InterPro"/>
</dbReference>
<feature type="domain" description="FAD-binding PCMH-type" evidence="2">
    <location>
        <begin position="1"/>
        <end position="217"/>
    </location>
</feature>
<evidence type="ECO:0000313" key="4">
    <source>
        <dbReference type="Proteomes" id="UP000515312"/>
    </source>
</evidence>
<evidence type="ECO:0000256" key="1">
    <source>
        <dbReference type="ARBA" id="ARBA00022827"/>
    </source>
</evidence>
<dbReference type="InterPro" id="IPR005107">
    <property type="entry name" value="CO_DH_flav_C"/>
</dbReference>
<keyword evidence="1" id="KW-0285">Flavoprotein</keyword>
<reference evidence="3 4" key="1">
    <citation type="submission" date="2020-08" db="EMBL/GenBank/DDBJ databases">
        <title>Edaphobacter telluris sp. nov. and Acidobacterium dinghuensis sp. nov., two acidobacteria isolated from forest soil.</title>
        <authorList>
            <person name="Fu J."/>
            <person name="Qiu L."/>
        </authorList>
    </citation>
    <scope>NUCLEOTIDE SEQUENCE [LARGE SCALE GENOMIC DNA]</scope>
    <source>
        <strain evidence="3">4Y35</strain>
    </source>
</reference>
<dbReference type="PANTHER" id="PTHR42659">
    <property type="entry name" value="XANTHINE DEHYDROGENASE SUBUNIT C-RELATED"/>
    <property type="match status" value="1"/>
</dbReference>
<evidence type="ECO:0000259" key="2">
    <source>
        <dbReference type="PROSITE" id="PS51387"/>
    </source>
</evidence>
<dbReference type="InterPro" id="IPR016169">
    <property type="entry name" value="FAD-bd_PCMH_sub2"/>
</dbReference>
<dbReference type="EMBL" id="CP060394">
    <property type="protein sequence ID" value="QNI32055.1"/>
    <property type="molecule type" value="Genomic_DNA"/>
</dbReference>
<dbReference type="PROSITE" id="PS51387">
    <property type="entry name" value="FAD_PCMH"/>
    <property type="match status" value="1"/>
</dbReference>
<dbReference type="Pfam" id="PF03450">
    <property type="entry name" value="CO_deh_flav_C"/>
    <property type="match status" value="1"/>
</dbReference>
<dbReference type="Proteomes" id="UP000515312">
    <property type="component" value="Chromosome"/>
</dbReference>
<dbReference type="InterPro" id="IPR016167">
    <property type="entry name" value="FAD-bd_PCMH_sub1"/>
</dbReference>
<keyword evidence="4" id="KW-1185">Reference proteome</keyword>
<evidence type="ECO:0000313" key="3">
    <source>
        <dbReference type="EMBL" id="QNI32055.1"/>
    </source>
</evidence>
<organism evidence="3 4">
    <name type="scientific">Alloacidobacterium dinghuense</name>
    <dbReference type="NCBI Taxonomy" id="2763107"/>
    <lineage>
        <taxon>Bacteria</taxon>
        <taxon>Pseudomonadati</taxon>
        <taxon>Acidobacteriota</taxon>
        <taxon>Terriglobia</taxon>
        <taxon>Terriglobales</taxon>
        <taxon>Acidobacteriaceae</taxon>
        <taxon>Alloacidobacterium</taxon>
    </lineage>
</organism>
<name>A0A7G8BHN5_9BACT</name>
<dbReference type="Pfam" id="PF00941">
    <property type="entry name" value="FAD_binding_5"/>
    <property type="match status" value="1"/>
</dbReference>
<keyword evidence="1" id="KW-0274">FAD</keyword>
<gene>
    <name evidence="3" type="ORF">H7849_24110</name>
</gene>
<dbReference type="AlphaFoldDB" id="A0A7G8BHN5"/>
<dbReference type="SMART" id="SM01092">
    <property type="entry name" value="CO_deh_flav_C"/>
    <property type="match status" value="1"/>
</dbReference>
<dbReference type="SUPFAM" id="SSF55447">
    <property type="entry name" value="CO dehydrogenase flavoprotein C-terminal domain-like"/>
    <property type="match status" value="1"/>
</dbReference>
<protein>
    <submittedName>
        <fullName evidence="3">Xanthine dehydrogenase family protein subunit M</fullName>
    </submittedName>
</protein>
<dbReference type="InterPro" id="IPR051312">
    <property type="entry name" value="Diverse_Substr_Oxidored"/>
</dbReference>
<dbReference type="PANTHER" id="PTHR42659:SF1">
    <property type="entry name" value="OXIDOREDUCTASE"/>
    <property type="match status" value="1"/>
</dbReference>